<evidence type="ECO:0000256" key="6">
    <source>
        <dbReference type="ARBA" id="ARBA00022692"/>
    </source>
</evidence>
<keyword evidence="5" id="KW-0109">Calcium transport</keyword>
<dbReference type="InterPro" id="IPR009567">
    <property type="entry name" value="SARAF"/>
</dbReference>
<gene>
    <name evidence="16" type="primary">saraf</name>
</gene>
<dbReference type="Pfam" id="PF06682">
    <property type="entry name" value="SARAF"/>
    <property type="match status" value="1"/>
</dbReference>
<dbReference type="OrthoDB" id="20303at2759"/>
<comment type="subcellular location">
    <subcellularLocation>
        <location evidence="1">Endoplasmic reticulum membrane</location>
        <topology evidence="1">Single-pass type I membrane protein</topology>
    </subcellularLocation>
</comment>
<dbReference type="CTD" id="51669"/>
<keyword evidence="6" id="KW-0812">Transmembrane</keyword>
<evidence type="ECO:0000256" key="3">
    <source>
        <dbReference type="ARBA" id="ARBA00016584"/>
    </source>
</evidence>
<evidence type="ECO:0000256" key="4">
    <source>
        <dbReference type="ARBA" id="ARBA00022448"/>
    </source>
</evidence>
<dbReference type="RefSeq" id="XP_029360787.1">
    <property type="nucleotide sequence ID" value="XM_029504927.1"/>
</dbReference>
<dbReference type="GO" id="GO:0006816">
    <property type="term" value="P:calcium ion transport"/>
    <property type="evidence" value="ECO:0007669"/>
    <property type="project" value="UniProtKB-KW"/>
</dbReference>
<feature type="signal peptide" evidence="15">
    <location>
        <begin position="1"/>
        <end position="19"/>
    </location>
</feature>
<reference evidence="16" key="1">
    <citation type="submission" date="2021-04" db="EMBL/GenBank/DDBJ databases">
        <authorList>
            <consortium name="Wellcome Sanger Institute Data Sharing"/>
        </authorList>
    </citation>
    <scope>NUCLEOTIDE SEQUENCE [LARGE SCALE GENOMIC DNA]</scope>
</reference>
<keyword evidence="12" id="KW-0472">Membrane</keyword>
<dbReference type="PANTHER" id="PTHR15929">
    <property type="entry name" value="STORE-OPERATED CALCIUM ENTRY-ASSOCIATED REGULATORY FACTOR"/>
    <property type="match status" value="1"/>
</dbReference>
<accession>A0A665W5V2</accession>
<dbReference type="GO" id="GO:2001256">
    <property type="term" value="P:regulation of store-operated calcium entry"/>
    <property type="evidence" value="ECO:0007669"/>
    <property type="project" value="InterPro"/>
</dbReference>
<dbReference type="FunCoup" id="A0A665W5V2">
    <property type="interactions" value="11"/>
</dbReference>
<evidence type="ECO:0000256" key="1">
    <source>
        <dbReference type="ARBA" id="ARBA00004115"/>
    </source>
</evidence>
<evidence type="ECO:0000256" key="10">
    <source>
        <dbReference type="ARBA" id="ARBA00022989"/>
    </source>
</evidence>
<evidence type="ECO:0000256" key="12">
    <source>
        <dbReference type="ARBA" id="ARBA00023136"/>
    </source>
</evidence>
<evidence type="ECO:0000313" key="17">
    <source>
        <dbReference type="Proteomes" id="UP000472264"/>
    </source>
</evidence>
<dbReference type="AlphaFoldDB" id="A0A665W5V2"/>
<feature type="compositionally biased region" description="Polar residues" evidence="14">
    <location>
        <begin position="317"/>
        <end position="326"/>
    </location>
</feature>
<reference evidence="16" key="2">
    <citation type="submission" date="2025-08" db="UniProtKB">
        <authorList>
            <consortium name="Ensembl"/>
        </authorList>
    </citation>
    <scope>IDENTIFICATION</scope>
</reference>
<dbReference type="Proteomes" id="UP000472264">
    <property type="component" value="Chromosome 1"/>
</dbReference>
<protein>
    <recommendedName>
        <fullName evidence="3">Store-operated calcium entry-associated regulatory factor</fullName>
    </recommendedName>
    <alternativeName>
        <fullName evidence="13">Transmembrane protein 66</fullName>
    </alternativeName>
</protein>
<keyword evidence="4" id="KW-0813">Transport</keyword>
<dbReference type="GeneID" id="115045306"/>
<evidence type="ECO:0000256" key="5">
    <source>
        <dbReference type="ARBA" id="ARBA00022568"/>
    </source>
</evidence>
<evidence type="ECO:0000256" key="8">
    <source>
        <dbReference type="ARBA" id="ARBA00022824"/>
    </source>
</evidence>
<dbReference type="PANTHER" id="PTHR15929:SF0">
    <property type="entry name" value="STORE-OPERATED CALCIUM ENTRY-ASSOCIATED REGULATORY FACTOR"/>
    <property type="match status" value="1"/>
</dbReference>
<feature type="compositionally biased region" description="Low complexity" evidence="14">
    <location>
        <begin position="244"/>
        <end position="255"/>
    </location>
</feature>
<evidence type="ECO:0000256" key="11">
    <source>
        <dbReference type="ARBA" id="ARBA00023065"/>
    </source>
</evidence>
<keyword evidence="10" id="KW-1133">Transmembrane helix</keyword>
<sequence>MMRFVPAVLHLWLLGLVCSWDDGGVLLRDVQVLTLYKGRYTTARRSSPVAQLQCVGGSAGCQAFIPEVVQCQNKGWDGVDVQWECKTDMDNSYRFGKIEVSCEGYSHPADAYILKGSCGLEFTLELTEEGRRRTQGSWSSHNGFKGFGDLGGFASSFFSSFSGHKHQQHSHQNSHLSGSEDSGSLLVVALLLLVAYGVYKLFLSGNIAQWAQDGGQNWNPRDNSRGSTAGPPPPGFKPDFTGHPGASSGYPGASSGYPGASSGYPGANPGYGFRSDYTHRQQYPGDPTAAGTGGGFWTGMGTGSFLGYLFGRQRNQPFHSNYSTYGKSRHPDADSTSSSSGTRTASGFGGTKRR</sequence>
<reference evidence="16" key="3">
    <citation type="submission" date="2025-09" db="UniProtKB">
        <authorList>
            <consortium name="Ensembl"/>
        </authorList>
    </citation>
    <scope>IDENTIFICATION</scope>
</reference>
<feature type="compositionally biased region" description="Low complexity" evidence="14">
    <location>
        <begin position="335"/>
        <end position="346"/>
    </location>
</feature>
<feature type="chain" id="PRO_5025582187" description="Store-operated calcium entry-associated regulatory factor" evidence="15">
    <location>
        <begin position="20"/>
        <end position="354"/>
    </location>
</feature>
<dbReference type="GO" id="GO:0005789">
    <property type="term" value="C:endoplasmic reticulum membrane"/>
    <property type="evidence" value="ECO:0007669"/>
    <property type="project" value="UniProtKB-SubCell"/>
</dbReference>
<name>A0A665W5V2_ECHNA</name>
<proteinExistence type="inferred from homology"/>
<evidence type="ECO:0000313" key="16">
    <source>
        <dbReference type="Ensembl" id="ENSENLP00000039102.1"/>
    </source>
</evidence>
<evidence type="ECO:0000256" key="9">
    <source>
        <dbReference type="ARBA" id="ARBA00022837"/>
    </source>
</evidence>
<dbReference type="OMA" id="WILKGSC"/>
<dbReference type="InParanoid" id="A0A665W5V2"/>
<keyword evidence="8" id="KW-0256">Endoplasmic reticulum</keyword>
<keyword evidence="11" id="KW-0406">Ion transport</keyword>
<dbReference type="Ensembl" id="ENSENLT00000040125.1">
    <property type="protein sequence ID" value="ENSENLP00000039102.1"/>
    <property type="gene ID" value="ENSENLG00000016868.1"/>
</dbReference>
<evidence type="ECO:0000256" key="2">
    <source>
        <dbReference type="ARBA" id="ARBA00006833"/>
    </source>
</evidence>
<evidence type="ECO:0000256" key="15">
    <source>
        <dbReference type="SAM" id="SignalP"/>
    </source>
</evidence>
<evidence type="ECO:0000256" key="13">
    <source>
        <dbReference type="ARBA" id="ARBA00031116"/>
    </source>
</evidence>
<feature type="compositionally biased region" description="Polar residues" evidence="14">
    <location>
        <begin position="216"/>
        <end position="227"/>
    </location>
</feature>
<comment type="similarity">
    <text evidence="2">Belongs to the SARAF family.</text>
</comment>
<organism evidence="16 17">
    <name type="scientific">Echeneis naucrates</name>
    <name type="common">Live sharksucker</name>
    <dbReference type="NCBI Taxonomy" id="173247"/>
    <lineage>
        <taxon>Eukaryota</taxon>
        <taxon>Metazoa</taxon>
        <taxon>Chordata</taxon>
        <taxon>Craniata</taxon>
        <taxon>Vertebrata</taxon>
        <taxon>Euteleostomi</taxon>
        <taxon>Actinopterygii</taxon>
        <taxon>Neopterygii</taxon>
        <taxon>Teleostei</taxon>
        <taxon>Neoteleostei</taxon>
        <taxon>Acanthomorphata</taxon>
        <taxon>Carangaria</taxon>
        <taxon>Carangiformes</taxon>
        <taxon>Echeneidae</taxon>
        <taxon>Echeneis</taxon>
    </lineage>
</organism>
<feature type="region of interest" description="Disordered" evidence="14">
    <location>
        <begin position="216"/>
        <end position="255"/>
    </location>
</feature>
<keyword evidence="9" id="KW-0106">Calcium</keyword>
<keyword evidence="17" id="KW-1185">Reference proteome</keyword>
<evidence type="ECO:0000256" key="7">
    <source>
        <dbReference type="ARBA" id="ARBA00022729"/>
    </source>
</evidence>
<evidence type="ECO:0000256" key="14">
    <source>
        <dbReference type="SAM" id="MobiDB-lite"/>
    </source>
</evidence>
<feature type="region of interest" description="Disordered" evidence="14">
    <location>
        <begin position="317"/>
        <end position="354"/>
    </location>
</feature>
<keyword evidence="7 15" id="KW-0732">Signal</keyword>